<comment type="caution">
    <text evidence="3">The sequence shown here is derived from an EMBL/GenBank/DDBJ whole genome shotgun (WGS) entry which is preliminary data.</text>
</comment>
<dbReference type="GO" id="GO:0016787">
    <property type="term" value="F:hydrolase activity"/>
    <property type="evidence" value="ECO:0007669"/>
    <property type="project" value="UniProtKB-KW"/>
</dbReference>
<organism evidence="3 4">
    <name type="scientific">Ephemerocybe angulata</name>
    <dbReference type="NCBI Taxonomy" id="980116"/>
    <lineage>
        <taxon>Eukaryota</taxon>
        <taxon>Fungi</taxon>
        <taxon>Dikarya</taxon>
        <taxon>Basidiomycota</taxon>
        <taxon>Agaricomycotina</taxon>
        <taxon>Agaricomycetes</taxon>
        <taxon>Agaricomycetidae</taxon>
        <taxon>Agaricales</taxon>
        <taxon>Agaricineae</taxon>
        <taxon>Psathyrellaceae</taxon>
        <taxon>Ephemerocybe</taxon>
    </lineage>
</organism>
<dbReference type="GO" id="GO:0043139">
    <property type="term" value="F:5'-3' DNA helicase activity"/>
    <property type="evidence" value="ECO:0007669"/>
    <property type="project" value="UniProtKB-EC"/>
</dbReference>
<keyword evidence="1" id="KW-0227">DNA damage</keyword>
<sequence length="320" mass="36042">MGFFEKPFGGLNVILSGDFAQLPPVNGNALYSRNVSMHQEARQKPWEQENTIGKHIWLQFTTVVILTENMRQIDNSPEEAAFRRALGNLRWRGCDAADIALLRSRIAGTTPDLSVEKPGFRDVSIITALNKDKDQINATNCARFAAERKLTLEDFYSIDRLSTTEPKRVDPKKKKRVYSTAKSISRSAQGGLWHQPPSTSEQIPGKLSLCIGMPVIIRYNEATELCITRGQEARVVGWSALNYPKWPGKKYLDVLYVELVNPPHPVKLPHLPKNVVPLTRNAESIEAQLPNDVYMRISRSQIPVLPNFAMTDYSSQGKTR</sequence>
<evidence type="ECO:0000313" key="3">
    <source>
        <dbReference type="EMBL" id="KAF6751773.1"/>
    </source>
</evidence>
<protein>
    <recommendedName>
        <fullName evidence="1">ATP-dependent DNA helicase</fullName>
        <ecNumber evidence="1">5.6.2.3</ecNumber>
    </recommendedName>
</protein>
<keyword evidence="4" id="KW-1185">Reference proteome</keyword>
<dbReference type="GO" id="GO:0006281">
    <property type="term" value="P:DNA repair"/>
    <property type="evidence" value="ECO:0007669"/>
    <property type="project" value="UniProtKB-KW"/>
</dbReference>
<dbReference type="Pfam" id="PF05970">
    <property type="entry name" value="PIF1"/>
    <property type="match status" value="1"/>
</dbReference>
<dbReference type="PANTHER" id="PTHR47642">
    <property type="entry name" value="ATP-DEPENDENT DNA HELICASE"/>
    <property type="match status" value="1"/>
</dbReference>
<dbReference type="InterPro" id="IPR027417">
    <property type="entry name" value="P-loop_NTPase"/>
</dbReference>
<dbReference type="SUPFAM" id="SSF52540">
    <property type="entry name" value="P-loop containing nucleoside triphosphate hydrolases"/>
    <property type="match status" value="1"/>
</dbReference>
<gene>
    <name evidence="3" type="ORF">DFP72DRAFT_816174</name>
</gene>
<keyword evidence="1" id="KW-0547">Nucleotide-binding</keyword>
<dbReference type="EMBL" id="JACGCI010000048">
    <property type="protein sequence ID" value="KAF6751773.1"/>
    <property type="molecule type" value="Genomic_DNA"/>
</dbReference>
<feature type="non-terminal residue" evidence="3">
    <location>
        <position position="320"/>
    </location>
</feature>
<keyword evidence="1" id="KW-0067">ATP-binding</keyword>
<evidence type="ECO:0000256" key="1">
    <source>
        <dbReference type="RuleBase" id="RU363044"/>
    </source>
</evidence>
<dbReference type="AlphaFoldDB" id="A0A8H6M195"/>
<comment type="similarity">
    <text evidence="1">Belongs to the helicase family.</text>
</comment>
<dbReference type="InterPro" id="IPR051055">
    <property type="entry name" value="PIF1_helicase"/>
</dbReference>
<keyword evidence="1" id="KW-0233">DNA recombination</keyword>
<dbReference type="OrthoDB" id="3247165at2759"/>
<proteinExistence type="inferred from homology"/>
<dbReference type="GO" id="GO:0005524">
    <property type="term" value="F:ATP binding"/>
    <property type="evidence" value="ECO:0007669"/>
    <property type="project" value="UniProtKB-KW"/>
</dbReference>
<name>A0A8H6M195_9AGAR</name>
<evidence type="ECO:0000259" key="2">
    <source>
        <dbReference type="Pfam" id="PF05970"/>
    </source>
</evidence>
<keyword evidence="1" id="KW-0234">DNA repair</keyword>
<dbReference type="GO" id="GO:0006310">
    <property type="term" value="P:DNA recombination"/>
    <property type="evidence" value="ECO:0007669"/>
    <property type="project" value="UniProtKB-KW"/>
</dbReference>
<dbReference type="GO" id="GO:0000723">
    <property type="term" value="P:telomere maintenance"/>
    <property type="evidence" value="ECO:0007669"/>
    <property type="project" value="InterPro"/>
</dbReference>
<dbReference type="EC" id="5.6.2.3" evidence="1"/>
<keyword evidence="1" id="KW-0347">Helicase</keyword>
<comment type="cofactor">
    <cofactor evidence="1">
        <name>Mg(2+)</name>
        <dbReference type="ChEBI" id="CHEBI:18420"/>
    </cofactor>
</comment>
<dbReference type="InterPro" id="IPR010285">
    <property type="entry name" value="DNA_helicase_pif1-like_DEAD"/>
</dbReference>
<feature type="domain" description="DNA helicase Pif1-like DEAD-box helicase" evidence="2">
    <location>
        <begin position="5"/>
        <end position="78"/>
    </location>
</feature>
<keyword evidence="1" id="KW-0378">Hydrolase</keyword>
<evidence type="ECO:0000313" key="4">
    <source>
        <dbReference type="Proteomes" id="UP000521943"/>
    </source>
</evidence>
<reference evidence="3 4" key="1">
    <citation type="submission" date="2020-07" db="EMBL/GenBank/DDBJ databases">
        <title>Comparative genomics of pyrophilous fungi reveals a link between fire events and developmental genes.</title>
        <authorList>
            <consortium name="DOE Joint Genome Institute"/>
            <person name="Steindorff A.S."/>
            <person name="Carver A."/>
            <person name="Calhoun S."/>
            <person name="Stillman K."/>
            <person name="Liu H."/>
            <person name="Lipzen A."/>
            <person name="Pangilinan J."/>
            <person name="Labutti K."/>
            <person name="Bruns T.D."/>
            <person name="Grigoriev I.V."/>
        </authorList>
    </citation>
    <scope>NUCLEOTIDE SEQUENCE [LARGE SCALE GENOMIC DNA]</scope>
    <source>
        <strain evidence="3 4">CBS 144469</strain>
    </source>
</reference>
<comment type="catalytic activity">
    <reaction evidence="1">
        <text>ATP + H2O = ADP + phosphate + H(+)</text>
        <dbReference type="Rhea" id="RHEA:13065"/>
        <dbReference type="ChEBI" id="CHEBI:15377"/>
        <dbReference type="ChEBI" id="CHEBI:15378"/>
        <dbReference type="ChEBI" id="CHEBI:30616"/>
        <dbReference type="ChEBI" id="CHEBI:43474"/>
        <dbReference type="ChEBI" id="CHEBI:456216"/>
        <dbReference type="EC" id="5.6.2.3"/>
    </reaction>
</comment>
<accession>A0A8H6M195</accession>
<dbReference type="Proteomes" id="UP000521943">
    <property type="component" value="Unassembled WGS sequence"/>
</dbReference>